<evidence type="ECO:0000256" key="3">
    <source>
        <dbReference type="ARBA" id="ARBA00022729"/>
    </source>
</evidence>
<dbReference type="Pfam" id="PF00326">
    <property type="entry name" value="Peptidase_S9"/>
    <property type="match status" value="1"/>
</dbReference>
<dbReference type="Gene3D" id="2.120.10.30">
    <property type="entry name" value="TolB, C-terminal domain"/>
    <property type="match status" value="2"/>
</dbReference>
<dbReference type="InterPro" id="IPR001375">
    <property type="entry name" value="Peptidase_S9_cat"/>
</dbReference>
<keyword evidence="2" id="KW-0645">Protease</keyword>
<dbReference type="Proteomes" id="UP000317691">
    <property type="component" value="Unassembled WGS sequence"/>
</dbReference>
<dbReference type="InterPro" id="IPR011659">
    <property type="entry name" value="WD40"/>
</dbReference>
<sequence>MHVAEPKSKTGRTAVLYPATNPGKRPITAEDLWRFSRVGSPAPAPDGSAVVVPVTTYDMEQNRGRSRLWLVPVGPKGGEPRPITTEEYSSADPAYSPDGMRIAFVRAQGDEKPQLYILPLEGGEAERLTDMPLGVFDPKWLPDGKRIAFGTYLYTEAPTPEGTKELGERRAKDPVKVHVTEDRLYRFWDRWLVGGEVPHLFVLNLESRALTDLTPEGAGWFDFMEPAGQYDVAPDGSEIAYVANSSKAPHYLLRWALFTVPTSGKGPVRCLTPEGTPKNSSDAHRPRYAPDGRSIVYGLQRDPYFYADKVRLVRYDRAAGTHTILTEAWDRSPTAWEFLADGTLMIEAEDRGRLNLFAMKPGAATPQPAREGGATAGLAPGKDGRIYFSHQTLSVPAEIASSRPDGSDFKTHTRFNESILSELSLGEVREMIFEGADGDPVQMFVVLPPGFDASKKWPLIHVIHGGPHAIAGDNFHFRWNPQLFAAPGYVVATVNFHGSTSWGQEYAAVIQGGHGDKPFTDIMRATDALLETGFIDERRMAATGGSYGGYMVCWIAGNTDRFRCLVNHAGVFDLLAEYGSDVTQGRHQAYGGEPWDRLEAIDRWSPSRFARGFTTPMLVIHGERDYRVPHTQALAVYNIYKAKRVDARLVFFPDENHWILKPRNSIVWNREVSEWLGRYLGAAKGSA</sequence>
<organism evidence="12 13">
    <name type="scientific">Eiseniibacteriota bacterium</name>
    <dbReference type="NCBI Taxonomy" id="2212470"/>
    <lineage>
        <taxon>Bacteria</taxon>
        <taxon>Candidatus Eiseniibacteriota</taxon>
    </lineage>
</organism>
<evidence type="ECO:0000256" key="2">
    <source>
        <dbReference type="ARBA" id="ARBA00022670"/>
    </source>
</evidence>
<name>A0A538TNT0_UNCEI</name>
<keyword evidence="4" id="KW-0378">Hydrolase</keyword>
<dbReference type="GO" id="GO:0004252">
    <property type="term" value="F:serine-type endopeptidase activity"/>
    <property type="evidence" value="ECO:0007669"/>
    <property type="project" value="InterPro"/>
</dbReference>
<dbReference type="InterPro" id="IPR002471">
    <property type="entry name" value="Pept_S9_AS"/>
</dbReference>
<feature type="domain" description="Peptidase S9 prolyl oligopeptidase catalytic" evidence="11">
    <location>
        <begin position="476"/>
        <end position="681"/>
    </location>
</feature>
<dbReference type="InterPro" id="IPR029058">
    <property type="entry name" value="AB_hydrolase_fold"/>
</dbReference>
<feature type="region of interest" description="Disordered" evidence="10">
    <location>
        <begin position="72"/>
        <end position="92"/>
    </location>
</feature>
<dbReference type="EMBL" id="VBOZ01000014">
    <property type="protein sequence ID" value="TMQ65248.1"/>
    <property type="molecule type" value="Genomic_DNA"/>
</dbReference>
<evidence type="ECO:0000256" key="7">
    <source>
        <dbReference type="ARBA" id="ARBA00032284"/>
    </source>
</evidence>
<evidence type="ECO:0000259" key="11">
    <source>
        <dbReference type="Pfam" id="PF00326"/>
    </source>
</evidence>
<accession>A0A538TNT0</accession>
<protein>
    <recommendedName>
        <fullName evidence="8">Acyl-peptide hydrolase</fullName>
    </recommendedName>
    <alternativeName>
        <fullName evidence="7">Acylaminoacyl-peptidase</fullName>
    </alternativeName>
</protein>
<dbReference type="SUPFAM" id="SSF53474">
    <property type="entry name" value="alpha/beta-Hydrolases"/>
    <property type="match status" value="1"/>
</dbReference>
<evidence type="ECO:0000256" key="8">
    <source>
        <dbReference type="ARBA" id="ARBA00032596"/>
    </source>
</evidence>
<dbReference type="PROSITE" id="PS00708">
    <property type="entry name" value="PRO_ENDOPEP_SER"/>
    <property type="match status" value="1"/>
</dbReference>
<dbReference type="Gene3D" id="3.40.50.1820">
    <property type="entry name" value="alpha/beta hydrolase"/>
    <property type="match status" value="1"/>
</dbReference>
<keyword evidence="5" id="KW-0720">Serine protease</keyword>
<evidence type="ECO:0000313" key="13">
    <source>
        <dbReference type="Proteomes" id="UP000317691"/>
    </source>
</evidence>
<evidence type="ECO:0000256" key="5">
    <source>
        <dbReference type="ARBA" id="ARBA00022825"/>
    </source>
</evidence>
<feature type="region of interest" description="Disordered" evidence="10">
    <location>
        <begin position="1"/>
        <end position="22"/>
    </location>
</feature>
<dbReference type="PANTHER" id="PTHR42776:SF13">
    <property type="entry name" value="DIPEPTIDYL-PEPTIDASE 5"/>
    <property type="match status" value="1"/>
</dbReference>
<evidence type="ECO:0000256" key="4">
    <source>
        <dbReference type="ARBA" id="ARBA00022801"/>
    </source>
</evidence>
<dbReference type="PANTHER" id="PTHR42776">
    <property type="entry name" value="SERINE PEPTIDASE S9 FAMILY MEMBER"/>
    <property type="match status" value="1"/>
</dbReference>
<gene>
    <name evidence="12" type="ORF">E6K79_05655</name>
</gene>
<evidence type="ECO:0000256" key="10">
    <source>
        <dbReference type="SAM" id="MobiDB-lite"/>
    </source>
</evidence>
<dbReference type="InterPro" id="IPR011042">
    <property type="entry name" value="6-blade_b-propeller_TolB-like"/>
</dbReference>
<comment type="function">
    <text evidence="9">This enzyme catalyzes the hydrolysis of the N-terminal peptide bond of an N-acetylated peptide to generate an N-acetylated amino acid and a peptide with a free N-terminus. It preferentially cleaves off Ac-Ala, Ac-Met and Ac-Ser. Also, involved in the degradation of oxidized and glycated proteins.</text>
</comment>
<comment type="similarity">
    <text evidence="1">Belongs to the peptidase S9C family.</text>
</comment>
<dbReference type="SUPFAM" id="SSF82171">
    <property type="entry name" value="DPP6 N-terminal domain-like"/>
    <property type="match status" value="1"/>
</dbReference>
<keyword evidence="3" id="KW-0732">Signal</keyword>
<dbReference type="Pfam" id="PF07676">
    <property type="entry name" value="PD40"/>
    <property type="match status" value="1"/>
</dbReference>
<dbReference type="GO" id="GO:0006508">
    <property type="term" value="P:proteolysis"/>
    <property type="evidence" value="ECO:0007669"/>
    <property type="project" value="UniProtKB-KW"/>
</dbReference>
<evidence type="ECO:0000256" key="1">
    <source>
        <dbReference type="ARBA" id="ARBA00010040"/>
    </source>
</evidence>
<comment type="caution">
    <text evidence="12">The sequence shown here is derived from an EMBL/GenBank/DDBJ whole genome shotgun (WGS) entry which is preliminary data.</text>
</comment>
<evidence type="ECO:0000256" key="9">
    <source>
        <dbReference type="ARBA" id="ARBA00045885"/>
    </source>
</evidence>
<proteinExistence type="inferred from homology"/>
<keyword evidence="6" id="KW-0007">Acetylation</keyword>
<reference evidence="12 13" key="1">
    <citation type="journal article" date="2019" name="Nat. Microbiol.">
        <title>Mediterranean grassland soil C-N compound turnover is dependent on rainfall and depth, and is mediated by genomically divergent microorganisms.</title>
        <authorList>
            <person name="Diamond S."/>
            <person name="Andeer P.F."/>
            <person name="Li Z."/>
            <person name="Crits-Christoph A."/>
            <person name="Burstein D."/>
            <person name="Anantharaman K."/>
            <person name="Lane K.R."/>
            <person name="Thomas B.C."/>
            <person name="Pan C."/>
            <person name="Northen T.R."/>
            <person name="Banfield J.F."/>
        </authorList>
    </citation>
    <scope>NUCLEOTIDE SEQUENCE [LARGE SCALE GENOMIC DNA]</scope>
    <source>
        <strain evidence="12">WS_9</strain>
    </source>
</reference>
<dbReference type="AlphaFoldDB" id="A0A538TNT0"/>
<evidence type="ECO:0000256" key="6">
    <source>
        <dbReference type="ARBA" id="ARBA00022990"/>
    </source>
</evidence>
<dbReference type="FunFam" id="3.40.50.1820:FF:000028">
    <property type="entry name" value="S9 family peptidase"/>
    <property type="match status" value="1"/>
</dbReference>
<evidence type="ECO:0000313" key="12">
    <source>
        <dbReference type="EMBL" id="TMQ65248.1"/>
    </source>
</evidence>